<evidence type="ECO:0000256" key="6">
    <source>
        <dbReference type="SAM" id="Phobius"/>
    </source>
</evidence>
<feature type="transmembrane region" description="Helical" evidence="6">
    <location>
        <begin position="6"/>
        <end position="24"/>
    </location>
</feature>
<feature type="transmembrane region" description="Helical" evidence="6">
    <location>
        <begin position="61"/>
        <end position="82"/>
    </location>
</feature>
<evidence type="ECO:0000313" key="7">
    <source>
        <dbReference type="EMBL" id="KOB69964.1"/>
    </source>
</evidence>
<proteinExistence type="predicted"/>
<evidence type="ECO:0000256" key="5">
    <source>
        <dbReference type="ARBA" id="ARBA00023136"/>
    </source>
</evidence>
<evidence type="ECO:0000256" key="1">
    <source>
        <dbReference type="ARBA" id="ARBA00004141"/>
    </source>
</evidence>
<dbReference type="AlphaFoldDB" id="A0A0L7L3U0"/>
<reference evidence="7 8" key="1">
    <citation type="journal article" date="2015" name="Genome Biol. Evol.">
        <title>The genome of winter moth (Operophtera brumata) provides a genomic perspective on sexual dimorphism and phenology.</title>
        <authorList>
            <person name="Derks M.F."/>
            <person name="Smit S."/>
            <person name="Salis L."/>
            <person name="Schijlen E."/>
            <person name="Bossers A."/>
            <person name="Mateman C."/>
            <person name="Pijl A.S."/>
            <person name="de Ridder D."/>
            <person name="Groenen M.A."/>
            <person name="Visser M.E."/>
            <person name="Megens H.J."/>
        </authorList>
    </citation>
    <scope>NUCLEOTIDE SEQUENCE [LARGE SCALE GENOMIC DNA]</scope>
    <source>
        <strain evidence="7">WM2013NL</strain>
        <tissue evidence="7">Head and thorax</tissue>
    </source>
</reference>
<dbReference type="InterPro" id="IPR026572">
    <property type="entry name" value="TMEM267"/>
</dbReference>
<gene>
    <name evidence="7" type="ORF">OBRU01_16075</name>
</gene>
<comment type="subcellular location">
    <subcellularLocation>
        <location evidence="1">Membrane</location>
        <topology evidence="1">Multi-pass membrane protein</topology>
    </subcellularLocation>
</comment>
<evidence type="ECO:0000256" key="4">
    <source>
        <dbReference type="ARBA" id="ARBA00022989"/>
    </source>
</evidence>
<accession>A0A0L7L3U0</accession>
<keyword evidence="8" id="KW-1185">Reference proteome</keyword>
<comment type="caution">
    <text evidence="7">The sequence shown here is derived from an EMBL/GenBank/DDBJ whole genome shotgun (WGS) entry which is preliminary data.</text>
</comment>
<dbReference type="EMBL" id="JTDY01003200">
    <property type="protein sequence ID" value="KOB69964.1"/>
    <property type="molecule type" value="Genomic_DNA"/>
</dbReference>
<dbReference type="PANTHER" id="PTHR13628:SF1">
    <property type="entry name" value="TRANSMEMBRANE PROTEIN 267"/>
    <property type="match status" value="1"/>
</dbReference>
<keyword evidence="5 6" id="KW-0472">Membrane</keyword>
<feature type="transmembrane region" description="Helical" evidence="6">
    <location>
        <begin position="168"/>
        <end position="186"/>
    </location>
</feature>
<evidence type="ECO:0000313" key="8">
    <source>
        <dbReference type="Proteomes" id="UP000037510"/>
    </source>
</evidence>
<dbReference type="GO" id="GO:0016020">
    <property type="term" value="C:membrane"/>
    <property type="evidence" value="ECO:0007669"/>
    <property type="project" value="UniProtKB-SubCell"/>
</dbReference>
<keyword evidence="4 6" id="KW-1133">Transmembrane helix</keyword>
<dbReference type="InterPro" id="IPR007404">
    <property type="entry name" value="YdjM-like"/>
</dbReference>
<organism evidence="7 8">
    <name type="scientific">Operophtera brumata</name>
    <name type="common">Winter moth</name>
    <name type="synonym">Phalaena brumata</name>
    <dbReference type="NCBI Taxonomy" id="104452"/>
    <lineage>
        <taxon>Eukaryota</taxon>
        <taxon>Metazoa</taxon>
        <taxon>Ecdysozoa</taxon>
        <taxon>Arthropoda</taxon>
        <taxon>Hexapoda</taxon>
        <taxon>Insecta</taxon>
        <taxon>Pterygota</taxon>
        <taxon>Neoptera</taxon>
        <taxon>Endopterygota</taxon>
        <taxon>Lepidoptera</taxon>
        <taxon>Glossata</taxon>
        <taxon>Ditrysia</taxon>
        <taxon>Geometroidea</taxon>
        <taxon>Geometridae</taxon>
        <taxon>Larentiinae</taxon>
        <taxon>Operophtera</taxon>
    </lineage>
</organism>
<protein>
    <recommendedName>
        <fullName evidence="2">Transmembrane protein 267</fullName>
    </recommendedName>
</protein>
<feature type="transmembrane region" description="Helical" evidence="6">
    <location>
        <begin position="103"/>
        <end position="121"/>
    </location>
</feature>
<evidence type="ECO:0000256" key="3">
    <source>
        <dbReference type="ARBA" id="ARBA00022692"/>
    </source>
</evidence>
<dbReference type="PANTHER" id="PTHR13628">
    <property type="entry name" value="TRANSMEMBRANE PROTEIN 267"/>
    <property type="match status" value="1"/>
</dbReference>
<dbReference type="Proteomes" id="UP000037510">
    <property type="component" value="Unassembled WGS sequence"/>
</dbReference>
<sequence length="205" mass="23536">MRFLKLMITISIIFAGLFGDYVVFRSKYSESQLFRAAADSIVHATIGLLSAVLFFTNSLNIPLQTCIYYTILCTVVSSLIDIDHVFVAKSIRLKDLTNLNQRGIFHCTTFWLVVTTILLVYSYTVKKLNTCILTYMLILAFTSHHLRDANRRGLWLYPFGHTAAINKYVYVILSAVLPYVFAYAYVCTKQLMNVKHYYSHLIETV</sequence>
<feature type="transmembrane region" description="Helical" evidence="6">
    <location>
        <begin position="127"/>
        <end position="147"/>
    </location>
</feature>
<evidence type="ECO:0000256" key="2">
    <source>
        <dbReference type="ARBA" id="ARBA00013977"/>
    </source>
</evidence>
<feature type="transmembrane region" description="Helical" evidence="6">
    <location>
        <begin position="36"/>
        <end position="55"/>
    </location>
</feature>
<name>A0A0L7L3U0_OPEBR</name>
<dbReference type="Pfam" id="PF04307">
    <property type="entry name" value="YdjM"/>
    <property type="match status" value="1"/>
</dbReference>
<dbReference type="STRING" id="104452.A0A0L7L3U0"/>
<keyword evidence="3 6" id="KW-0812">Transmembrane</keyword>